<protein>
    <submittedName>
        <fullName evidence="3">Membrane protein</fullName>
    </submittedName>
</protein>
<feature type="compositionally biased region" description="Polar residues" evidence="1">
    <location>
        <begin position="149"/>
        <end position="165"/>
    </location>
</feature>
<dbReference type="Proteomes" id="UP000186455">
    <property type="component" value="Unassembled WGS sequence"/>
</dbReference>
<feature type="compositionally biased region" description="Basic and acidic residues" evidence="1">
    <location>
        <begin position="89"/>
        <end position="99"/>
    </location>
</feature>
<accession>A0A1Q4UZR5</accession>
<dbReference type="STRING" id="1048205.AB852_31475"/>
<feature type="region of interest" description="Disordered" evidence="1">
    <location>
        <begin position="1"/>
        <end position="28"/>
    </location>
</feature>
<comment type="caution">
    <text evidence="3">The sequence shown here is derived from an EMBL/GenBank/DDBJ whole genome shotgun (WGS) entry which is preliminary data.</text>
</comment>
<evidence type="ECO:0000313" key="4">
    <source>
        <dbReference type="Proteomes" id="UP000186455"/>
    </source>
</evidence>
<organism evidence="3 4">
    <name type="scientific">Streptomyces uncialis</name>
    <dbReference type="NCBI Taxonomy" id="1048205"/>
    <lineage>
        <taxon>Bacteria</taxon>
        <taxon>Bacillati</taxon>
        <taxon>Actinomycetota</taxon>
        <taxon>Actinomycetes</taxon>
        <taxon>Kitasatosporales</taxon>
        <taxon>Streptomycetaceae</taxon>
        <taxon>Streptomyces</taxon>
    </lineage>
</organism>
<sequence>MPEDVGGRPLPGGEEPDDRDHGSADEEFASVVLDEDFIRAAEIREPSAVERLLAAAEARAEATEAEARRTGSRAGRHDDPDGSDQDGFGPHRDYDPDDRYARDILEESYGRSATFMGHARWHRPVAWLLALVMGVGMVALAFAAVYRGASSSRQDPVPRPSSTGLEKSLPTGPATSADHSRPPVTALPRTP</sequence>
<feature type="region of interest" description="Disordered" evidence="1">
    <location>
        <begin position="57"/>
        <end position="99"/>
    </location>
</feature>
<evidence type="ECO:0000313" key="3">
    <source>
        <dbReference type="EMBL" id="OKH91019.1"/>
    </source>
</evidence>
<feature type="compositionally biased region" description="Basic and acidic residues" evidence="1">
    <location>
        <begin position="58"/>
        <end position="80"/>
    </location>
</feature>
<feature type="region of interest" description="Disordered" evidence="1">
    <location>
        <begin position="149"/>
        <end position="191"/>
    </location>
</feature>
<proteinExistence type="predicted"/>
<name>A0A1Q4UZR5_9ACTN</name>
<dbReference type="RefSeq" id="WP_073793691.1">
    <property type="nucleotide sequence ID" value="NZ_JAPEPH010000002.1"/>
</dbReference>
<keyword evidence="2" id="KW-0812">Transmembrane</keyword>
<reference evidence="3 4" key="1">
    <citation type="submission" date="2015-06" db="EMBL/GenBank/DDBJ databases">
        <title>Cloning and characterization of the uncialamcin biosynthetic gene cluster.</title>
        <authorList>
            <person name="Yan X."/>
            <person name="Huang T."/>
            <person name="Ge H."/>
            <person name="Shen B."/>
        </authorList>
    </citation>
    <scope>NUCLEOTIDE SEQUENCE [LARGE SCALE GENOMIC DNA]</scope>
    <source>
        <strain evidence="3 4">DCA2648</strain>
    </source>
</reference>
<keyword evidence="4" id="KW-1185">Reference proteome</keyword>
<feature type="transmembrane region" description="Helical" evidence="2">
    <location>
        <begin position="125"/>
        <end position="146"/>
    </location>
</feature>
<evidence type="ECO:0000256" key="1">
    <source>
        <dbReference type="SAM" id="MobiDB-lite"/>
    </source>
</evidence>
<dbReference type="EMBL" id="LFBV01000010">
    <property type="protein sequence ID" value="OKH91019.1"/>
    <property type="molecule type" value="Genomic_DNA"/>
</dbReference>
<keyword evidence="2" id="KW-1133">Transmembrane helix</keyword>
<dbReference type="AlphaFoldDB" id="A0A1Q4UZR5"/>
<keyword evidence="2" id="KW-0472">Membrane</keyword>
<gene>
    <name evidence="3" type="ORF">AB852_31475</name>
</gene>
<evidence type="ECO:0000256" key="2">
    <source>
        <dbReference type="SAM" id="Phobius"/>
    </source>
</evidence>